<reference evidence="1 2" key="1">
    <citation type="submission" date="2018-06" db="EMBL/GenBank/DDBJ databases">
        <authorList>
            <consortium name="Pathogen Informatics"/>
            <person name="Doyle S."/>
        </authorList>
    </citation>
    <scope>NUCLEOTIDE SEQUENCE [LARGE SCALE GENOMIC DNA]</scope>
    <source>
        <strain evidence="1 2">NCTC9504</strain>
    </source>
</reference>
<sequence>MSNVYPFQKMSGNTELFRAEPTPEGVRITNSGDDGRETVQLIGYEDAVNRLDAGDYDDSSSAGYDIHLAVAEGGNCGYFDFTAQHNVTMWRWLIAATFVSEMKRENGTTTVTEPDGSASQVAIYSNGKAGIVVYPFAERLAMANNIEGALIERYGTEQGTENAIVFYQSMLDVEAGELTPAGREILAELHDGFIDGIEQNGLPEVPVAH</sequence>
<proteinExistence type="predicted"/>
<name>A0A378A4V1_KLEPN</name>
<protein>
    <submittedName>
        <fullName evidence="1">2-polyprenylphenol hydroxylase related flavodoxin oxidoreductase</fullName>
    </submittedName>
</protein>
<dbReference type="Proteomes" id="UP000254020">
    <property type="component" value="Unassembled WGS sequence"/>
</dbReference>
<gene>
    <name evidence="1" type="ORF">NCTC9504_04967</name>
</gene>
<evidence type="ECO:0000313" key="2">
    <source>
        <dbReference type="Proteomes" id="UP000254020"/>
    </source>
</evidence>
<organism evidence="1 2">
    <name type="scientific">Klebsiella pneumoniae subsp. pneumoniae</name>
    <dbReference type="NCBI Taxonomy" id="72407"/>
    <lineage>
        <taxon>Bacteria</taxon>
        <taxon>Pseudomonadati</taxon>
        <taxon>Pseudomonadota</taxon>
        <taxon>Gammaproteobacteria</taxon>
        <taxon>Enterobacterales</taxon>
        <taxon>Enterobacteriaceae</taxon>
        <taxon>Klebsiella/Raoultella group</taxon>
        <taxon>Klebsiella</taxon>
        <taxon>Klebsiella pneumoniae complex</taxon>
    </lineage>
</organism>
<evidence type="ECO:0000313" key="1">
    <source>
        <dbReference type="EMBL" id="STU98121.1"/>
    </source>
</evidence>
<dbReference type="EMBL" id="UGMA01000005">
    <property type="protein sequence ID" value="STU98121.1"/>
    <property type="molecule type" value="Genomic_DNA"/>
</dbReference>
<accession>A0A378A4V1</accession>
<dbReference type="AlphaFoldDB" id="A0A378A4V1"/>